<evidence type="ECO:0000313" key="1">
    <source>
        <dbReference type="EMBL" id="KIW62821.1"/>
    </source>
</evidence>
<accession>A0A0D2CCM4</accession>
<proteinExistence type="predicted"/>
<protein>
    <submittedName>
        <fullName evidence="1">Uncharacterized protein</fullName>
    </submittedName>
</protein>
<dbReference type="HOGENOM" id="CLU_2589531_0_0_1"/>
<evidence type="ECO:0000313" key="2">
    <source>
        <dbReference type="Proteomes" id="UP000054266"/>
    </source>
</evidence>
<reference evidence="1 2" key="1">
    <citation type="submission" date="2015-01" db="EMBL/GenBank/DDBJ databases">
        <title>The Genome Sequence of Capronia semiimmersa CBS27337.</title>
        <authorList>
            <consortium name="The Broad Institute Genomics Platform"/>
            <person name="Cuomo C."/>
            <person name="de Hoog S."/>
            <person name="Gorbushina A."/>
            <person name="Stielow B."/>
            <person name="Teixiera M."/>
            <person name="Abouelleil A."/>
            <person name="Chapman S.B."/>
            <person name="Priest M."/>
            <person name="Young S.K."/>
            <person name="Wortman J."/>
            <person name="Nusbaum C."/>
            <person name="Birren B."/>
        </authorList>
    </citation>
    <scope>NUCLEOTIDE SEQUENCE [LARGE SCALE GENOMIC DNA]</scope>
    <source>
        <strain evidence="1 2">CBS 27337</strain>
    </source>
</reference>
<dbReference type="AlphaFoldDB" id="A0A0D2CCM4"/>
<keyword evidence="2" id="KW-1185">Reference proteome</keyword>
<gene>
    <name evidence="1" type="ORF">PV04_10951</name>
</gene>
<organism evidence="1 2">
    <name type="scientific">Phialophora macrospora</name>
    <dbReference type="NCBI Taxonomy" id="1851006"/>
    <lineage>
        <taxon>Eukaryota</taxon>
        <taxon>Fungi</taxon>
        <taxon>Dikarya</taxon>
        <taxon>Ascomycota</taxon>
        <taxon>Pezizomycotina</taxon>
        <taxon>Eurotiomycetes</taxon>
        <taxon>Chaetothyriomycetidae</taxon>
        <taxon>Chaetothyriales</taxon>
        <taxon>Herpotrichiellaceae</taxon>
        <taxon>Phialophora</taxon>
    </lineage>
</organism>
<name>A0A0D2CCM4_9EURO</name>
<sequence>MACACSICEVFQSTSDKPKLSTASNRQKLEEGRQRLHSAYTGKAQITDEQEVQLFTTMIRLANADGLGDLSKMLQHLLDS</sequence>
<dbReference type="Proteomes" id="UP000054266">
    <property type="component" value="Unassembled WGS sequence"/>
</dbReference>
<dbReference type="EMBL" id="KN846963">
    <property type="protein sequence ID" value="KIW62821.1"/>
    <property type="molecule type" value="Genomic_DNA"/>
</dbReference>